<dbReference type="AlphaFoldDB" id="A0A383BG03"/>
<name>A0A383BG03_9ZZZZ</name>
<protein>
    <recommendedName>
        <fullName evidence="2">MaoC-like domain-containing protein</fullName>
    </recommendedName>
</protein>
<accession>A0A383BG03</accession>
<reference evidence="1" key="1">
    <citation type="submission" date="2018-05" db="EMBL/GenBank/DDBJ databases">
        <authorList>
            <person name="Lanie J.A."/>
            <person name="Ng W.-L."/>
            <person name="Kazmierczak K.M."/>
            <person name="Andrzejewski T.M."/>
            <person name="Davidsen T.M."/>
            <person name="Wayne K.J."/>
            <person name="Tettelin H."/>
            <person name="Glass J.I."/>
            <person name="Rusch D."/>
            <person name="Podicherti R."/>
            <person name="Tsui H.-C.T."/>
            <person name="Winkler M.E."/>
        </authorList>
    </citation>
    <scope>NUCLEOTIDE SEQUENCE</scope>
</reference>
<feature type="non-terminal residue" evidence="1">
    <location>
        <position position="27"/>
    </location>
</feature>
<evidence type="ECO:0000313" key="1">
    <source>
        <dbReference type="EMBL" id="SVE18753.1"/>
    </source>
</evidence>
<organism evidence="1">
    <name type="scientific">marine metagenome</name>
    <dbReference type="NCBI Taxonomy" id="408172"/>
    <lineage>
        <taxon>unclassified sequences</taxon>
        <taxon>metagenomes</taxon>
        <taxon>ecological metagenomes</taxon>
    </lineage>
</organism>
<evidence type="ECO:0008006" key="2">
    <source>
        <dbReference type="Google" id="ProtNLM"/>
    </source>
</evidence>
<gene>
    <name evidence="1" type="ORF">METZ01_LOCUS471607</name>
</gene>
<dbReference type="EMBL" id="UINC01200045">
    <property type="protein sequence ID" value="SVE18753.1"/>
    <property type="molecule type" value="Genomic_DNA"/>
</dbReference>
<sequence length="27" mass="3049">MKTMAVLIQDPNPIHWDVESVKRLGLG</sequence>
<proteinExistence type="predicted"/>